<evidence type="ECO:0000313" key="3">
    <source>
        <dbReference type="EMBL" id="KAG9254733.1"/>
    </source>
</evidence>
<gene>
    <name evidence="3" type="ORF">F5Z01DRAFT_91753</name>
</gene>
<dbReference type="Proteomes" id="UP000887229">
    <property type="component" value="Unassembled WGS sequence"/>
</dbReference>
<dbReference type="EMBL" id="MU251253">
    <property type="protein sequence ID" value="KAG9254733.1"/>
    <property type="molecule type" value="Genomic_DNA"/>
</dbReference>
<dbReference type="GeneID" id="70298116"/>
<evidence type="ECO:0000313" key="4">
    <source>
        <dbReference type="Proteomes" id="UP000887229"/>
    </source>
</evidence>
<comment type="caution">
    <text evidence="3">The sequence shown here is derived from an EMBL/GenBank/DDBJ whole genome shotgun (WGS) entry which is preliminary data.</text>
</comment>
<dbReference type="PANTHER" id="PTHR43591:SF10">
    <property type="entry name" value="ABC TRANSMEMBRANE TYPE-1 DOMAIN-CONTAINING PROTEIN-RELATED"/>
    <property type="match status" value="1"/>
</dbReference>
<dbReference type="AlphaFoldDB" id="A0A9P7ZNG6"/>
<evidence type="ECO:0000256" key="1">
    <source>
        <dbReference type="ARBA" id="ARBA00038158"/>
    </source>
</evidence>
<accession>A0A9P7ZNG6</accession>
<organism evidence="3 4">
    <name type="scientific">Emericellopsis atlantica</name>
    <dbReference type="NCBI Taxonomy" id="2614577"/>
    <lineage>
        <taxon>Eukaryota</taxon>
        <taxon>Fungi</taxon>
        <taxon>Dikarya</taxon>
        <taxon>Ascomycota</taxon>
        <taxon>Pezizomycotina</taxon>
        <taxon>Sordariomycetes</taxon>
        <taxon>Hypocreomycetidae</taxon>
        <taxon>Hypocreales</taxon>
        <taxon>Bionectriaceae</taxon>
        <taxon>Emericellopsis</taxon>
    </lineage>
</organism>
<dbReference type="SUPFAM" id="SSF53335">
    <property type="entry name" value="S-adenosyl-L-methionine-dependent methyltransferases"/>
    <property type="match status" value="1"/>
</dbReference>
<comment type="similarity">
    <text evidence="1">Belongs to the methyltransferase superfamily. LaeA methyltransferase family.</text>
</comment>
<dbReference type="GO" id="GO:0032259">
    <property type="term" value="P:methylation"/>
    <property type="evidence" value="ECO:0007669"/>
    <property type="project" value="UniProtKB-KW"/>
</dbReference>
<dbReference type="InterPro" id="IPR029063">
    <property type="entry name" value="SAM-dependent_MTases_sf"/>
</dbReference>
<evidence type="ECO:0000256" key="2">
    <source>
        <dbReference type="SAM" id="MobiDB-lite"/>
    </source>
</evidence>
<sequence>MDDRCSAAPCYEGPPTPSSTSGTAIAVGTSSDAAIIQSIEKGDLANVEDSDDTHSLTDSIRQHIVDGGLRYHAYRAGKYCFPNDDNEQSRENLKHTLTVHLCDGEYFFAPVHEALEDGAMVLDLGTGTGQWCIDVADRYPDSELHGMDLSPIQPDWVPENVQFLVDDIEHEAGWTYPENHFDFIHMRHTLHSVQNRSELWERVYSHLKPGGWFELQEFEYAAACDDDSCPDPYPWRQFCDYLGEAMAKLGSDMNGILSAEHEMRAAGLQKIHVKLSKCPVGPWAKKKKLQECGHILRDVVLMGLNGLARRPFRDGLHWTPAQIELHLVDVRKAITAEHNGLLVHHAYFPFRAIYGRKPLDVA</sequence>
<proteinExistence type="inferred from homology"/>
<dbReference type="PANTHER" id="PTHR43591">
    <property type="entry name" value="METHYLTRANSFERASE"/>
    <property type="match status" value="1"/>
</dbReference>
<protein>
    <submittedName>
        <fullName evidence="3">Methyltransferase</fullName>
    </submittedName>
</protein>
<reference evidence="3" key="1">
    <citation type="journal article" date="2021" name="IMA Fungus">
        <title>Genomic characterization of three marine fungi, including Emericellopsis atlantica sp. nov. with signatures of a generalist lifestyle and marine biomass degradation.</title>
        <authorList>
            <person name="Hagestad O.C."/>
            <person name="Hou L."/>
            <person name="Andersen J.H."/>
            <person name="Hansen E.H."/>
            <person name="Altermark B."/>
            <person name="Li C."/>
            <person name="Kuhnert E."/>
            <person name="Cox R.J."/>
            <person name="Crous P.W."/>
            <person name="Spatafora J.W."/>
            <person name="Lail K."/>
            <person name="Amirebrahimi M."/>
            <person name="Lipzen A."/>
            <person name="Pangilinan J."/>
            <person name="Andreopoulos W."/>
            <person name="Hayes R.D."/>
            <person name="Ng V."/>
            <person name="Grigoriev I.V."/>
            <person name="Jackson S.A."/>
            <person name="Sutton T.D.S."/>
            <person name="Dobson A.D.W."/>
            <person name="Rama T."/>
        </authorList>
    </citation>
    <scope>NUCLEOTIDE SEQUENCE</scope>
    <source>
        <strain evidence="3">TS7</strain>
    </source>
</reference>
<dbReference type="Gene3D" id="3.40.50.150">
    <property type="entry name" value="Vaccinia Virus protein VP39"/>
    <property type="match status" value="1"/>
</dbReference>
<dbReference type="CDD" id="cd02440">
    <property type="entry name" value="AdoMet_MTases"/>
    <property type="match status" value="1"/>
</dbReference>
<name>A0A9P7ZNG6_9HYPO</name>
<keyword evidence="3" id="KW-0489">Methyltransferase</keyword>
<dbReference type="OrthoDB" id="2013972at2759"/>
<keyword evidence="3" id="KW-0808">Transferase</keyword>
<feature type="region of interest" description="Disordered" evidence="2">
    <location>
        <begin position="1"/>
        <end position="25"/>
    </location>
</feature>
<dbReference type="RefSeq" id="XP_046118657.1">
    <property type="nucleotide sequence ID" value="XM_046267213.1"/>
</dbReference>
<keyword evidence="4" id="KW-1185">Reference proteome</keyword>
<dbReference type="GO" id="GO:0008168">
    <property type="term" value="F:methyltransferase activity"/>
    <property type="evidence" value="ECO:0007669"/>
    <property type="project" value="UniProtKB-KW"/>
</dbReference>
<dbReference type="Pfam" id="PF13489">
    <property type="entry name" value="Methyltransf_23"/>
    <property type="match status" value="1"/>
</dbReference>